<dbReference type="OrthoDB" id="6058203at2759"/>
<dbReference type="Pfam" id="PF00102">
    <property type="entry name" value="Y_phosphatase"/>
    <property type="match status" value="1"/>
</dbReference>
<feature type="domain" description="Tyrosine-protein phosphatase" evidence="4">
    <location>
        <begin position="371"/>
        <end position="750"/>
    </location>
</feature>
<comment type="similarity">
    <text evidence="1">Belongs to the protein-tyrosine phosphatase family. Non-receptor class subfamily.</text>
</comment>
<feature type="compositionally biased region" description="Basic and acidic residues" evidence="2">
    <location>
        <begin position="593"/>
        <end position="608"/>
    </location>
</feature>
<dbReference type="InterPro" id="IPR003595">
    <property type="entry name" value="Tyr_Pase_cat"/>
</dbReference>
<feature type="compositionally biased region" description="Polar residues" evidence="2">
    <location>
        <begin position="859"/>
        <end position="868"/>
    </location>
</feature>
<dbReference type="GO" id="GO:0004725">
    <property type="term" value="F:protein tyrosine phosphatase activity"/>
    <property type="evidence" value="ECO:0007669"/>
    <property type="project" value="InterPro"/>
</dbReference>
<keyword evidence="3" id="KW-0732">Signal</keyword>
<dbReference type="InParanoid" id="A0A165GS12"/>
<feature type="compositionally biased region" description="Low complexity" evidence="2">
    <location>
        <begin position="171"/>
        <end position="192"/>
    </location>
</feature>
<evidence type="ECO:0000259" key="5">
    <source>
        <dbReference type="PROSITE" id="PS50056"/>
    </source>
</evidence>
<dbReference type="EMBL" id="KV423951">
    <property type="protein sequence ID" value="KZT58402.1"/>
    <property type="molecule type" value="Genomic_DNA"/>
</dbReference>
<feature type="compositionally biased region" description="Low complexity" evidence="2">
    <location>
        <begin position="214"/>
        <end position="236"/>
    </location>
</feature>
<dbReference type="PROSITE" id="PS00383">
    <property type="entry name" value="TYR_PHOSPHATASE_1"/>
    <property type="match status" value="1"/>
</dbReference>
<evidence type="ECO:0000313" key="7">
    <source>
        <dbReference type="Proteomes" id="UP000076842"/>
    </source>
</evidence>
<evidence type="ECO:0000256" key="3">
    <source>
        <dbReference type="SAM" id="SignalP"/>
    </source>
</evidence>
<feature type="region of interest" description="Disordered" evidence="2">
    <location>
        <begin position="806"/>
        <end position="868"/>
    </location>
</feature>
<name>A0A165GS12_9BASI</name>
<feature type="domain" description="Tyrosine specific protein phosphatases" evidence="5">
    <location>
        <begin position="538"/>
        <end position="606"/>
    </location>
</feature>
<dbReference type="SMART" id="SM00404">
    <property type="entry name" value="PTPc_motif"/>
    <property type="match status" value="1"/>
</dbReference>
<reference evidence="6 7" key="1">
    <citation type="journal article" date="2016" name="Mol. Biol. Evol.">
        <title>Comparative Genomics of Early-Diverging Mushroom-Forming Fungi Provides Insights into the Origins of Lignocellulose Decay Capabilities.</title>
        <authorList>
            <person name="Nagy L.G."/>
            <person name="Riley R."/>
            <person name="Tritt A."/>
            <person name="Adam C."/>
            <person name="Daum C."/>
            <person name="Floudas D."/>
            <person name="Sun H."/>
            <person name="Yadav J.S."/>
            <person name="Pangilinan J."/>
            <person name="Larsson K.H."/>
            <person name="Matsuura K."/>
            <person name="Barry K."/>
            <person name="Labutti K."/>
            <person name="Kuo R."/>
            <person name="Ohm R.A."/>
            <person name="Bhattacharya S.S."/>
            <person name="Shirouzu T."/>
            <person name="Yoshinaga Y."/>
            <person name="Martin F.M."/>
            <person name="Grigoriev I.V."/>
            <person name="Hibbett D.S."/>
        </authorList>
    </citation>
    <scope>NUCLEOTIDE SEQUENCE [LARGE SCALE GENOMIC DNA]</scope>
    <source>
        <strain evidence="6 7">HHB12733</strain>
    </source>
</reference>
<feature type="signal peptide" evidence="3">
    <location>
        <begin position="1"/>
        <end position="25"/>
    </location>
</feature>
<dbReference type="InterPro" id="IPR000387">
    <property type="entry name" value="Tyr_Pase_dom"/>
</dbReference>
<feature type="region of interest" description="Disordered" evidence="2">
    <location>
        <begin position="19"/>
        <end position="57"/>
    </location>
</feature>
<evidence type="ECO:0000313" key="6">
    <source>
        <dbReference type="EMBL" id="KZT58402.1"/>
    </source>
</evidence>
<feature type="compositionally biased region" description="Polar residues" evidence="2">
    <location>
        <begin position="676"/>
        <end position="690"/>
    </location>
</feature>
<dbReference type="STRING" id="1353952.A0A165GS12"/>
<protein>
    <recommendedName>
        <fullName evidence="8">Phosphatases II</fullName>
    </recommendedName>
</protein>
<dbReference type="PANTHER" id="PTHR19134">
    <property type="entry name" value="RECEPTOR-TYPE TYROSINE-PROTEIN PHOSPHATASE"/>
    <property type="match status" value="1"/>
</dbReference>
<dbReference type="SMART" id="SM00194">
    <property type="entry name" value="PTPc"/>
    <property type="match status" value="1"/>
</dbReference>
<dbReference type="PANTHER" id="PTHR19134:SF561">
    <property type="entry name" value="PROTEIN TYROSINE PHOSPHATASE 36E, ISOFORM A"/>
    <property type="match status" value="1"/>
</dbReference>
<feature type="region of interest" description="Disordered" evidence="2">
    <location>
        <begin position="116"/>
        <end position="243"/>
    </location>
</feature>
<organism evidence="6 7">
    <name type="scientific">Calocera cornea HHB12733</name>
    <dbReference type="NCBI Taxonomy" id="1353952"/>
    <lineage>
        <taxon>Eukaryota</taxon>
        <taxon>Fungi</taxon>
        <taxon>Dikarya</taxon>
        <taxon>Basidiomycota</taxon>
        <taxon>Agaricomycotina</taxon>
        <taxon>Dacrymycetes</taxon>
        <taxon>Dacrymycetales</taxon>
        <taxon>Dacrymycetaceae</taxon>
        <taxon>Calocera</taxon>
    </lineage>
</organism>
<dbReference type="InterPro" id="IPR050348">
    <property type="entry name" value="Protein-Tyr_Phosphatase"/>
</dbReference>
<dbReference type="Gene3D" id="3.90.190.10">
    <property type="entry name" value="Protein tyrosine phosphatase superfamily"/>
    <property type="match status" value="1"/>
</dbReference>
<evidence type="ECO:0008006" key="8">
    <source>
        <dbReference type="Google" id="ProtNLM"/>
    </source>
</evidence>
<dbReference type="Proteomes" id="UP000076842">
    <property type="component" value="Unassembled WGS sequence"/>
</dbReference>
<proteinExistence type="inferred from homology"/>
<feature type="compositionally biased region" description="Low complexity" evidence="2">
    <location>
        <begin position="640"/>
        <end position="661"/>
    </location>
</feature>
<evidence type="ECO:0000256" key="2">
    <source>
        <dbReference type="SAM" id="MobiDB-lite"/>
    </source>
</evidence>
<dbReference type="PROSITE" id="PS50055">
    <property type="entry name" value="TYR_PHOSPHATASE_PTP"/>
    <property type="match status" value="1"/>
</dbReference>
<evidence type="ECO:0000256" key="1">
    <source>
        <dbReference type="ARBA" id="ARBA00009649"/>
    </source>
</evidence>
<feature type="compositionally biased region" description="Low complexity" evidence="2">
    <location>
        <begin position="32"/>
        <end position="47"/>
    </location>
</feature>
<dbReference type="InterPro" id="IPR000242">
    <property type="entry name" value="PTP_cat"/>
</dbReference>
<feature type="compositionally biased region" description="Low complexity" evidence="2">
    <location>
        <begin position="131"/>
        <end position="163"/>
    </location>
</feature>
<feature type="region of interest" description="Disordered" evidence="2">
    <location>
        <begin position="640"/>
        <end position="691"/>
    </location>
</feature>
<feature type="region of interest" description="Disordered" evidence="2">
    <location>
        <begin position="763"/>
        <end position="793"/>
    </location>
</feature>
<evidence type="ECO:0000259" key="4">
    <source>
        <dbReference type="PROSITE" id="PS50055"/>
    </source>
</evidence>
<accession>A0A165GS12</accession>
<feature type="region of interest" description="Disordered" evidence="2">
    <location>
        <begin position="593"/>
        <end position="626"/>
    </location>
</feature>
<dbReference type="AlphaFoldDB" id="A0A165GS12"/>
<dbReference type="PROSITE" id="PS50056">
    <property type="entry name" value="TYR_PHOSPHATASE_2"/>
    <property type="match status" value="1"/>
</dbReference>
<dbReference type="InterPro" id="IPR016130">
    <property type="entry name" value="Tyr_Pase_AS"/>
</dbReference>
<feature type="chain" id="PRO_5007858256" description="Phosphatases II" evidence="3">
    <location>
        <begin position="26"/>
        <end position="868"/>
    </location>
</feature>
<dbReference type="SUPFAM" id="SSF52799">
    <property type="entry name" value="(Phosphotyrosine protein) phosphatases II"/>
    <property type="match status" value="1"/>
</dbReference>
<keyword evidence="7" id="KW-1185">Reference proteome</keyword>
<feature type="region of interest" description="Disordered" evidence="2">
    <location>
        <begin position="698"/>
        <end position="717"/>
    </location>
</feature>
<dbReference type="InterPro" id="IPR029021">
    <property type="entry name" value="Prot-tyrosine_phosphatase-like"/>
</dbReference>
<sequence length="868" mass="92282">MPMPPSPPLALALSLPALTLSPHSAGPAPSQLPTHPHLSPSTSTSTQPPAPPPSSTTLLATNPFYDNIRQHLELAQGVTGSPFEPLVLPRRVRHWHGWHTGLMPRWLADVVRRSELPPAEEEEEGATPGDLQQAQQPQHSQHAQHSQQPQPQLPQRQGRGSSPPRWPASPPRNGSPRATPPSAGSGAPGTPAAERERERGVDLAPPRSPARLGAAPSSTVPASAASPHPALASRSPSHAKPDGGEALAMQFYKVELGEQRRLMGVMEHHSRETFVVPHQPGAGAAAGVGVGVGGGPATPGPGLGEFGFGVGFANADPNASVQITAPAAVSAQPREYDVDRTPWQDGEAREGQGKDEFPFSITAGIEKGALNRYRNIWPFAHTRVRLPQGTASDGSDYVNASFVHPRGTRRRYVCAQGPLEATRGDFWNLVWDQNITTIIMLTKQTEAGLSKCFPYWTAPMAGPFRLRHISTTGGEDDPSASAGFFDLHGAAAAGHEEPGAIRRVFALSRDGAGERIVTQLQMVSWPDWEVPRSPRCLLDLIRQTNALRAASPRPNAPVLVHCSAGVGRTGSFVLIDAVLDALRSELLATKARIERGERARSPPHDPMHVDTIAGSGTGTTSASPSLSSLSLSLASHYQSSLDSAPTSRSASNSPSPGSHAPLGAKPTLAGRAGSLLPSTEANPQSSQNTFDYKMPRSALARDQPSRTPTPLSELEPDPIQKVLEDMREQRMSLCQSLNQYVFCHRAICEGAIELAEEILGPSDHSASPGMLPGPSTASPSAMDIEPATSGFFPKPTLSIPLHLPHSKRAASKSPEEVERVLSLTPDDLHSRNGSPRPALDGIGHKPSLKRQMTRRGDVQSGSASPSQR</sequence>
<gene>
    <name evidence="6" type="ORF">CALCODRAFT_494884</name>
</gene>
<dbReference type="PRINTS" id="PR00700">
    <property type="entry name" value="PRTYPHPHTASE"/>
</dbReference>